<evidence type="ECO:0000256" key="5">
    <source>
        <dbReference type="ARBA" id="ARBA00023163"/>
    </source>
</evidence>
<name>A0A4Z0QGN9_9BACT</name>
<evidence type="ECO:0000313" key="9">
    <source>
        <dbReference type="EMBL" id="TGE28885.1"/>
    </source>
</evidence>
<evidence type="ECO:0000313" key="10">
    <source>
        <dbReference type="Proteomes" id="UP000298471"/>
    </source>
</evidence>
<feature type="domain" description="RNA polymerase sigma-70 region 2" evidence="7">
    <location>
        <begin position="12"/>
        <end position="81"/>
    </location>
</feature>
<dbReference type="Pfam" id="PF08281">
    <property type="entry name" value="Sigma70_r4_2"/>
    <property type="match status" value="1"/>
</dbReference>
<dbReference type="GO" id="GO:0016987">
    <property type="term" value="F:sigma factor activity"/>
    <property type="evidence" value="ECO:0007669"/>
    <property type="project" value="UniProtKB-KW"/>
</dbReference>
<dbReference type="Pfam" id="PF04542">
    <property type="entry name" value="Sigma70_r2"/>
    <property type="match status" value="1"/>
</dbReference>
<evidence type="ECO:0000256" key="3">
    <source>
        <dbReference type="ARBA" id="ARBA00023082"/>
    </source>
</evidence>
<reference evidence="9 10" key="1">
    <citation type="submission" date="2019-04" db="EMBL/GenBank/DDBJ databases">
        <authorList>
            <person name="Feng G."/>
            <person name="Zhang J."/>
            <person name="Zhu H."/>
        </authorList>
    </citation>
    <scope>NUCLEOTIDE SEQUENCE [LARGE SCALE GENOMIC DNA]</scope>
    <source>
        <strain evidence="9 10">9PBR-1</strain>
    </source>
</reference>
<dbReference type="GO" id="GO:0003677">
    <property type="term" value="F:DNA binding"/>
    <property type="evidence" value="ECO:0007669"/>
    <property type="project" value="UniProtKB-KW"/>
</dbReference>
<dbReference type="Gene3D" id="1.10.1740.10">
    <property type="match status" value="1"/>
</dbReference>
<evidence type="ECO:0000256" key="2">
    <source>
        <dbReference type="ARBA" id="ARBA00023015"/>
    </source>
</evidence>
<dbReference type="InterPro" id="IPR039425">
    <property type="entry name" value="RNA_pol_sigma-70-like"/>
</dbReference>
<evidence type="ECO:0000256" key="1">
    <source>
        <dbReference type="ARBA" id="ARBA00010641"/>
    </source>
</evidence>
<dbReference type="RefSeq" id="WP_135392784.1">
    <property type="nucleotide sequence ID" value="NZ_SRMB01000001.1"/>
</dbReference>
<accession>A0A4Z0QGN9</accession>
<dbReference type="OrthoDB" id="9780326at2"/>
<dbReference type="PANTHER" id="PTHR43133">
    <property type="entry name" value="RNA POLYMERASE ECF-TYPE SIGMA FACTO"/>
    <property type="match status" value="1"/>
</dbReference>
<dbReference type="PANTHER" id="PTHR43133:SF45">
    <property type="entry name" value="RNA POLYMERASE ECF-TYPE SIGMA FACTOR"/>
    <property type="match status" value="1"/>
</dbReference>
<protein>
    <recommendedName>
        <fullName evidence="6">RNA polymerase sigma factor</fullName>
    </recommendedName>
</protein>
<evidence type="ECO:0000259" key="7">
    <source>
        <dbReference type="Pfam" id="PF04542"/>
    </source>
</evidence>
<dbReference type="EMBL" id="SRMB01000001">
    <property type="protein sequence ID" value="TGE28885.1"/>
    <property type="molecule type" value="Genomic_DNA"/>
</dbReference>
<gene>
    <name evidence="9" type="ORF">E5K02_05330</name>
</gene>
<evidence type="ECO:0000259" key="8">
    <source>
        <dbReference type="Pfam" id="PF08281"/>
    </source>
</evidence>
<dbReference type="SUPFAM" id="SSF88659">
    <property type="entry name" value="Sigma3 and sigma4 domains of RNA polymerase sigma factors"/>
    <property type="match status" value="1"/>
</dbReference>
<dbReference type="InterPro" id="IPR014284">
    <property type="entry name" value="RNA_pol_sigma-70_dom"/>
</dbReference>
<keyword evidence="10" id="KW-1185">Reference proteome</keyword>
<dbReference type="InterPro" id="IPR013324">
    <property type="entry name" value="RNA_pol_sigma_r3/r4-like"/>
</dbReference>
<dbReference type="AlphaFoldDB" id="A0A4Z0QGN9"/>
<comment type="similarity">
    <text evidence="1 6">Belongs to the sigma-70 factor family. ECF subfamily.</text>
</comment>
<dbReference type="PROSITE" id="PS01063">
    <property type="entry name" value="SIGMA70_ECF"/>
    <property type="match status" value="1"/>
</dbReference>
<keyword evidence="2 6" id="KW-0805">Transcription regulation</keyword>
<dbReference type="NCBIfam" id="TIGR02937">
    <property type="entry name" value="sigma70-ECF"/>
    <property type="match status" value="1"/>
</dbReference>
<dbReference type="InterPro" id="IPR000838">
    <property type="entry name" value="RNA_pol_sigma70_ECF_CS"/>
</dbReference>
<organism evidence="9 10">
    <name type="scientific">Hymenobacter metallicola</name>
    <dbReference type="NCBI Taxonomy" id="2563114"/>
    <lineage>
        <taxon>Bacteria</taxon>
        <taxon>Pseudomonadati</taxon>
        <taxon>Bacteroidota</taxon>
        <taxon>Cytophagia</taxon>
        <taxon>Cytophagales</taxon>
        <taxon>Hymenobacteraceae</taxon>
        <taxon>Hymenobacter</taxon>
    </lineage>
</organism>
<proteinExistence type="inferred from homology"/>
<dbReference type="GO" id="GO:0006352">
    <property type="term" value="P:DNA-templated transcription initiation"/>
    <property type="evidence" value="ECO:0007669"/>
    <property type="project" value="InterPro"/>
</dbReference>
<dbReference type="InterPro" id="IPR036388">
    <property type="entry name" value="WH-like_DNA-bd_sf"/>
</dbReference>
<feature type="domain" description="RNA polymerase sigma factor 70 region 4 type 2" evidence="8">
    <location>
        <begin position="105"/>
        <end position="156"/>
    </location>
</feature>
<sequence length="170" mass="19752">MSAATTALFDELYQSHQRRVWRLCLGYCGGDTEQADDLLQEVFLRVWLNLDRFRHEAALSTWLYRITVNTCLQWVRQTKRRPDTPVPVLPEQPAPPPDPQAAQLARLHRALGQLPEADRLLMMLVLDEQPYARIADICDQTEGNIRVRLHRIRQRLTQLLHHLPDEDDAA</sequence>
<evidence type="ECO:0000256" key="6">
    <source>
        <dbReference type="RuleBase" id="RU000716"/>
    </source>
</evidence>
<dbReference type="InterPro" id="IPR007627">
    <property type="entry name" value="RNA_pol_sigma70_r2"/>
</dbReference>
<dbReference type="Proteomes" id="UP000298471">
    <property type="component" value="Unassembled WGS sequence"/>
</dbReference>
<dbReference type="InterPro" id="IPR013249">
    <property type="entry name" value="RNA_pol_sigma70_r4_t2"/>
</dbReference>
<dbReference type="InterPro" id="IPR013325">
    <property type="entry name" value="RNA_pol_sigma_r2"/>
</dbReference>
<evidence type="ECO:0000256" key="4">
    <source>
        <dbReference type="ARBA" id="ARBA00023125"/>
    </source>
</evidence>
<keyword evidence="5 6" id="KW-0804">Transcription</keyword>
<dbReference type="SUPFAM" id="SSF88946">
    <property type="entry name" value="Sigma2 domain of RNA polymerase sigma factors"/>
    <property type="match status" value="1"/>
</dbReference>
<comment type="caution">
    <text evidence="9">The sequence shown here is derived from an EMBL/GenBank/DDBJ whole genome shotgun (WGS) entry which is preliminary data.</text>
</comment>
<dbReference type="Gene3D" id="1.10.10.10">
    <property type="entry name" value="Winged helix-like DNA-binding domain superfamily/Winged helix DNA-binding domain"/>
    <property type="match status" value="1"/>
</dbReference>
<keyword evidence="4 6" id="KW-0238">DNA-binding</keyword>
<keyword evidence="3 6" id="KW-0731">Sigma factor</keyword>